<evidence type="ECO:0000313" key="2">
    <source>
        <dbReference type="Proteomes" id="UP000548326"/>
    </source>
</evidence>
<proteinExistence type="predicted"/>
<evidence type="ECO:0008006" key="3">
    <source>
        <dbReference type="Google" id="ProtNLM"/>
    </source>
</evidence>
<reference evidence="1 2" key="1">
    <citation type="submission" date="2020-08" db="EMBL/GenBank/DDBJ databases">
        <title>Genomic Encyclopedia of Type Strains, Phase IV (KMG-V): Genome sequencing to study the core and pangenomes of soil and plant-associated prokaryotes.</title>
        <authorList>
            <person name="Whitman W."/>
        </authorList>
    </citation>
    <scope>NUCLEOTIDE SEQUENCE [LARGE SCALE GENOMIC DNA]</scope>
    <source>
        <strain evidence="1 2">MP601</strain>
    </source>
</reference>
<name>A0A841JL71_9SPHI</name>
<sequence>MLCFYRFINTTSRTLAVAKVLFFPQMRPEKKAKVATAEDFVNIGVPAEWVPVLNKMGFNTVEELKAGNPNKVFNDLGGMRKKLKLDITMPTKEVVMAWFE</sequence>
<dbReference type="AlphaFoldDB" id="A0A841JL71"/>
<dbReference type="Proteomes" id="UP000548326">
    <property type="component" value="Unassembled WGS sequence"/>
</dbReference>
<organism evidence="1 2">
    <name type="scientific">Mucilaginibacter lappiensis</name>
    <dbReference type="NCBI Taxonomy" id="354630"/>
    <lineage>
        <taxon>Bacteria</taxon>
        <taxon>Pseudomonadati</taxon>
        <taxon>Bacteroidota</taxon>
        <taxon>Sphingobacteriia</taxon>
        <taxon>Sphingobacteriales</taxon>
        <taxon>Sphingobacteriaceae</taxon>
        <taxon>Mucilaginibacter</taxon>
    </lineage>
</organism>
<evidence type="ECO:0000313" key="1">
    <source>
        <dbReference type="EMBL" id="MBB6128691.1"/>
    </source>
</evidence>
<gene>
    <name evidence="1" type="ORF">HDF22_002814</name>
</gene>
<protein>
    <recommendedName>
        <fullName evidence="3">DUF4332 domain-containing protein</fullName>
    </recommendedName>
</protein>
<comment type="caution">
    <text evidence="1">The sequence shown here is derived from an EMBL/GenBank/DDBJ whole genome shotgun (WGS) entry which is preliminary data.</text>
</comment>
<accession>A0A841JL71</accession>
<dbReference type="EMBL" id="JACHCA010000007">
    <property type="protein sequence ID" value="MBB6128691.1"/>
    <property type="molecule type" value="Genomic_DNA"/>
</dbReference>